<evidence type="ECO:0000256" key="5">
    <source>
        <dbReference type="SAM" id="SignalP"/>
    </source>
</evidence>
<evidence type="ECO:0000259" key="6">
    <source>
        <dbReference type="Pfam" id="PF05433"/>
    </source>
</evidence>
<evidence type="ECO:0000256" key="2">
    <source>
        <dbReference type="ARBA" id="ARBA00008681"/>
    </source>
</evidence>
<proteinExistence type="inferred from homology"/>
<dbReference type="GO" id="GO:0009279">
    <property type="term" value="C:cell outer membrane"/>
    <property type="evidence" value="ECO:0007669"/>
    <property type="project" value="UniProtKB-SubCell"/>
</dbReference>
<reference evidence="7 8" key="1">
    <citation type="submission" date="2017-11" db="EMBL/GenBank/DDBJ databases">
        <title>Revised Sequence and Annotation of the Rhodobaca barguzinensis strain alga05 Genome.</title>
        <authorList>
            <person name="Kopejtka K."/>
            <person name="Tomasch J.M."/>
            <person name="Bunk B."/>
            <person name="Koblizek M."/>
        </authorList>
    </citation>
    <scope>NUCLEOTIDE SEQUENCE [LARGE SCALE GENOMIC DNA]</scope>
    <source>
        <strain evidence="8">alga05</strain>
    </source>
</reference>
<comment type="similarity">
    <text evidence="2">Belongs to the rickettsiale 17 kDa surface antigen family.</text>
</comment>
<dbReference type="KEGG" id="rbg:BG454_11955"/>
<evidence type="ECO:0000256" key="3">
    <source>
        <dbReference type="ARBA" id="ARBA00015281"/>
    </source>
</evidence>
<name>A0A2K8KAF7_9RHOB</name>
<dbReference type="InterPro" id="IPR008816">
    <property type="entry name" value="Gly_zipper_2TM_dom"/>
</dbReference>
<feature type="signal peptide" evidence="5">
    <location>
        <begin position="1"/>
        <end position="18"/>
    </location>
</feature>
<keyword evidence="4" id="KW-0449">Lipoprotein</keyword>
<evidence type="ECO:0000256" key="1">
    <source>
        <dbReference type="ARBA" id="ARBA00004459"/>
    </source>
</evidence>
<keyword evidence="8" id="KW-1185">Reference proteome</keyword>
<dbReference type="Proteomes" id="UP000228948">
    <property type="component" value="Chromosome"/>
</dbReference>
<sequence>MKKIVTVTVFTASFAALAACSNDPQINAAVGGLTGAAVGTQIGSGSGRTAAILGGGAVGAATGAAMTQPSHSRY</sequence>
<gene>
    <name evidence="7" type="ORF">BG454_11955</name>
</gene>
<dbReference type="AlphaFoldDB" id="A0A2K8KAF7"/>
<keyword evidence="5" id="KW-0732">Signal</keyword>
<evidence type="ECO:0000313" key="8">
    <source>
        <dbReference type="Proteomes" id="UP000228948"/>
    </source>
</evidence>
<dbReference type="PROSITE" id="PS51257">
    <property type="entry name" value="PROKAR_LIPOPROTEIN"/>
    <property type="match status" value="1"/>
</dbReference>
<protein>
    <recommendedName>
        <fullName evidence="3">17 kDa surface antigen</fullName>
    </recommendedName>
</protein>
<comment type="subcellular location">
    <subcellularLocation>
        <location evidence="1">Cell outer membrane</location>
        <topology evidence="1">Lipid-anchor</topology>
    </subcellularLocation>
</comment>
<evidence type="ECO:0000313" key="7">
    <source>
        <dbReference type="EMBL" id="ATX66441.1"/>
    </source>
</evidence>
<dbReference type="RefSeq" id="WP_071480943.1">
    <property type="nucleotide sequence ID" value="NZ_CP024899.1"/>
</dbReference>
<dbReference type="Pfam" id="PF05433">
    <property type="entry name" value="Rick_17kDa_Anti"/>
    <property type="match status" value="1"/>
</dbReference>
<evidence type="ECO:0000256" key="4">
    <source>
        <dbReference type="ARBA" id="ARBA00023288"/>
    </source>
</evidence>
<feature type="domain" description="Glycine zipper 2TM" evidence="6">
    <location>
        <begin position="27"/>
        <end position="66"/>
    </location>
</feature>
<organism evidence="7 8">
    <name type="scientific">Roseinatronobacter bogoriensis subsp. barguzinensis</name>
    <dbReference type="NCBI Taxonomy" id="441209"/>
    <lineage>
        <taxon>Bacteria</taxon>
        <taxon>Pseudomonadati</taxon>
        <taxon>Pseudomonadota</taxon>
        <taxon>Alphaproteobacteria</taxon>
        <taxon>Rhodobacterales</taxon>
        <taxon>Paracoccaceae</taxon>
        <taxon>Roseinatronobacter</taxon>
    </lineage>
</organism>
<feature type="chain" id="PRO_5014978857" description="17 kDa surface antigen" evidence="5">
    <location>
        <begin position="19"/>
        <end position="74"/>
    </location>
</feature>
<accession>A0A2K8KAF7</accession>
<dbReference type="EMBL" id="CP024899">
    <property type="protein sequence ID" value="ATX66441.1"/>
    <property type="molecule type" value="Genomic_DNA"/>
</dbReference>